<comment type="function">
    <text evidence="8">One of the primary rRNA binding proteins, it binds directly to 16S rRNA central domain where it helps coordinate assembly of the platform of the 30S subunit.</text>
</comment>
<gene>
    <name evidence="8" type="primary">rpsH</name>
    <name evidence="8" type="synonym">rps8</name>
    <name evidence="10" type="ORF">CWATWH0005_489</name>
</gene>
<dbReference type="FunFam" id="3.30.1490.10:FF:000001">
    <property type="entry name" value="30S ribosomal protein S8"/>
    <property type="match status" value="1"/>
</dbReference>
<name>T2IWH1_CROWT</name>
<dbReference type="InterPro" id="IPR047863">
    <property type="entry name" value="Ribosomal_uS8_CS"/>
</dbReference>
<dbReference type="PROSITE" id="PS00053">
    <property type="entry name" value="RIBOSOMAL_S8"/>
    <property type="match status" value="1"/>
</dbReference>
<organism evidence="10 11">
    <name type="scientific">Crocosphaera watsonii WH 0005</name>
    <dbReference type="NCBI Taxonomy" id="423472"/>
    <lineage>
        <taxon>Bacteria</taxon>
        <taxon>Bacillati</taxon>
        <taxon>Cyanobacteriota</taxon>
        <taxon>Cyanophyceae</taxon>
        <taxon>Oscillatoriophycideae</taxon>
        <taxon>Chroococcales</taxon>
        <taxon>Aphanothecaceae</taxon>
        <taxon>Crocosphaera</taxon>
    </lineage>
</organism>
<evidence type="ECO:0000256" key="9">
    <source>
        <dbReference type="RuleBase" id="RU003660"/>
    </source>
</evidence>
<dbReference type="GO" id="GO:0005737">
    <property type="term" value="C:cytoplasm"/>
    <property type="evidence" value="ECO:0007669"/>
    <property type="project" value="UniProtKB-ARBA"/>
</dbReference>
<comment type="subunit">
    <text evidence="7 8">Part of the 30S ribosomal subunit. Contacts proteins S5 and S12.</text>
</comment>
<keyword evidence="2 8" id="KW-0699">rRNA-binding</keyword>
<dbReference type="GO" id="GO:0006412">
    <property type="term" value="P:translation"/>
    <property type="evidence" value="ECO:0007669"/>
    <property type="project" value="UniProtKB-UniRule"/>
</dbReference>
<dbReference type="Proteomes" id="UP000017981">
    <property type="component" value="Unassembled WGS sequence"/>
</dbReference>
<protein>
    <recommendedName>
        <fullName evidence="6 8">Small ribosomal subunit protein uS8</fullName>
    </recommendedName>
</protein>
<comment type="caution">
    <text evidence="10">The sequence shown here is derived from an EMBL/GenBank/DDBJ whole genome shotgun (WGS) entry which is preliminary data.</text>
</comment>
<evidence type="ECO:0000256" key="8">
    <source>
        <dbReference type="HAMAP-Rule" id="MF_01302"/>
    </source>
</evidence>
<dbReference type="NCBIfam" id="NF001109">
    <property type="entry name" value="PRK00136.1"/>
    <property type="match status" value="1"/>
</dbReference>
<evidence type="ECO:0000256" key="3">
    <source>
        <dbReference type="ARBA" id="ARBA00022884"/>
    </source>
</evidence>
<dbReference type="InterPro" id="IPR000630">
    <property type="entry name" value="Ribosomal_uS8"/>
</dbReference>
<dbReference type="InterPro" id="IPR035987">
    <property type="entry name" value="Ribosomal_uS8_sf"/>
</dbReference>
<dbReference type="PANTHER" id="PTHR11758">
    <property type="entry name" value="40S RIBOSOMAL PROTEIN S15A"/>
    <property type="match status" value="1"/>
</dbReference>
<dbReference type="Pfam" id="PF00410">
    <property type="entry name" value="Ribosomal_S8"/>
    <property type="match status" value="1"/>
</dbReference>
<dbReference type="EMBL" id="CAQL01000772">
    <property type="protein sequence ID" value="CCQ57162.1"/>
    <property type="molecule type" value="Genomic_DNA"/>
</dbReference>
<dbReference type="SUPFAM" id="SSF56047">
    <property type="entry name" value="Ribosomal protein S8"/>
    <property type="match status" value="1"/>
</dbReference>
<evidence type="ECO:0000256" key="6">
    <source>
        <dbReference type="ARBA" id="ARBA00035258"/>
    </source>
</evidence>
<evidence type="ECO:0000256" key="5">
    <source>
        <dbReference type="ARBA" id="ARBA00023274"/>
    </source>
</evidence>
<dbReference type="AlphaFoldDB" id="T2IWH1"/>
<sequence length="148" mass="16735">MATNDTISDMLTRIRNACAVRHPTTIVPTTRMTRSIAKVLQEEGFIEGFEEAGEGVKKHLVISLKYKSRGRQPIINTLKRVSKPGLRVYSNRKDLPRVLGGIGIAIISTSKGIMTDREARRQKRRGERFFVTFGKQTFNIPKNLVITH</sequence>
<dbReference type="GO" id="GO:0019843">
    <property type="term" value="F:rRNA binding"/>
    <property type="evidence" value="ECO:0007669"/>
    <property type="project" value="UniProtKB-UniRule"/>
</dbReference>
<dbReference type="Gene3D" id="3.30.1490.10">
    <property type="match status" value="1"/>
</dbReference>
<dbReference type="GO" id="GO:1990904">
    <property type="term" value="C:ribonucleoprotein complex"/>
    <property type="evidence" value="ECO:0007669"/>
    <property type="project" value="UniProtKB-KW"/>
</dbReference>
<dbReference type="FunFam" id="3.30.1370.30:FF:000002">
    <property type="entry name" value="30S ribosomal protein S8"/>
    <property type="match status" value="1"/>
</dbReference>
<keyword evidence="4 8" id="KW-0689">Ribosomal protein</keyword>
<reference evidence="10 11" key="1">
    <citation type="submission" date="2013-01" db="EMBL/GenBank/DDBJ databases">
        <authorList>
            <person name="Bench S."/>
        </authorList>
    </citation>
    <scope>NUCLEOTIDE SEQUENCE [LARGE SCALE GENOMIC DNA]</scope>
    <source>
        <strain evidence="10 11">WH 0005</strain>
    </source>
</reference>
<evidence type="ECO:0000256" key="4">
    <source>
        <dbReference type="ARBA" id="ARBA00022980"/>
    </source>
</evidence>
<evidence type="ECO:0000313" key="10">
    <source>
        <dbReference type="EMBL" id="CCQ57162.1"/>
    </source>
</evidence>
<keyword evidence="5 8" id="KW-0687">Ribonucleoprotein</keyword>
<dbReference type="Gene3D" id="3.30.1370.30">
    <property type="match status" value="1"/>
</dbReference>
<evidence type="ECO:0000256" key="2">
    <source>
        <dbReference type="ARBA" id="ARBA00022730"/>
    </source>
</evidence>
<dbReference type="GO" id="GO:0005840">
    <property type="term" value="C:ribosome"/>
    <property type="evidence" value="ECO:0007669"/>
    <property type="project" value="UniProtKB-KW"/>
</dbReference>
<evidence type="ECO:0000256" key="7">
    <source>
        <dbReference type="ARBA" id="ARBA00046740"/>
    </source>
</evidence>
<reference evidence="10 11" key="2">
    <citation type="submission" date="2013-09" db="EMBL/GenBank/DDBJ databases">
        <title>Whole genome comparison of six Crocosphaera watsonii strains with differing phenotypes.</title>
        <authorList>
            <person name="Bench S.R."/>
            <person name="Heller P."/>
            <person name="Frank I."/>
            <person name="Arciniega M."/>
            <person name="Shilova I.N."/>
            <person name="Zehr J.P."/>
        </authorList>
    </citation>
    <scope>NUCLEOTIDE SEQUENCE [LARGE SCALE GENOMIC DNA]</scope>
    <source>
        <strain evidence="10 11">WH 0005</strain>
    </source>
</reference>
<keyword evidence="3 8" id="KW-0694">RNA-binding</keyword>
<dbReference type="HAMAP" id="MF_01302_B">
    <property type="entry name" value="Ribosomal_uS8_B"/>
    <property type="match status" value="1"/>
</dbReference>
<comment type="similarity">
    <text evidence="1 8 9">Belongs to the universal ribosomal protein uS8 family.</text>
</comment>
<accession>T2IWH1</accession>
<proteinExistence type="inferred from homology"/>
<dbReference type="GO" id="GO:0003735">
    <property type="term" value="F:structural constituent of ribosome"/>
    <property type="evidence" value="ECO:0007669"/>
    <property type="project" value="InterPro"/>
</dbReference>
<evidence type="ECO:0000313" key="11">
    <source>
        <dbReference type="Proteomes" id="UP000017981"/>
    </source>
</evidence>
<evidence type="ECO:0000256" key="1">
    <source>
        <dbReference type="ARBA" id="ARBA00006471"/>
    </source>
</evidence>